<dbReference type="PANTHER" id="PTHR34322:SF2">
    <property type="entry name" value="TRANSPOSASE IS200-LIKE DOMAIN-CONTAINING PROTEIN"/>
    <property type="match status" value="1"/>
</dbReference>
<gene>
    <name evidence="1" type="ORF">V6242_18565</name>
</gene>
<comment type="caution">
    <text evidence="1">The sequence shown here is derived from an EMBL/GenBank/DDBJ whole genome shotgun (WGS) entry which is preliminary data.</text>
</comment>
<name>A0ABU9GBX8_9GAMM</name>
<feature type="non-terminal residue" evidence="1">
    <location>
        <position position="1"/>
    </location>
</feature>
<dbReference type="Gene3D" id="3.30.70.1290">
    <property type="entry name" value="Transposase IS200-like"/>
    <property type="match status" value="1"/>
</dbReference>
<accession>A0ABU9GBX8</accession>
<evidence type="ECO:0000313" key="1">
    <source>
        <dbReference type="EMBL" id="MEL0615134.1"/>
    </source>
</evidence>
<organism evidence="1 2">
    <name type="scientific">Marinomonas arenicola</name>
    <dbReference type="NCBI Taxonomy" id="569601"/>
    <lineage>
        <taxon>Bacteria</taxon>
        <taxon>Pseudomonadati</taxon>
        <taxon>Pseudomonadota</taxon>
        <taxon>Gammaproteobacteria</taxon>
        <taxon>Oceanospirillales</taxon>
        <taxon>Oceanospirillaceae</taxon>
        <taxon>Marinomonas</taxon>
    </lineage>
</organism>
<dbReference type="Proteomes" id="UP001379949">
    <property type="component" value="Unassembled WGS sequence"/>
</dbReference>
<sequence length="70" mass="7794">FKSQALLDDAALIACMAYVDLNPIRANMSDTPEDSDFTSINKRINSAKENHQPKFLCPFVGHPRNDMPDG</sequence>
<feature type="non-terminal residue" evidence="1">
    <location>
        <position position="70"/>
    </location>
</feature>
<dbReference type="EMBL" id="JBAKAR010000351">
    <property type="protein sequence ID" value="MEL0615134.1"/>
    <property type="molecule type" value="Genomic_DNA"/>
</dbReference>
<dbReference type="InterPro" id="IPR036515">
    <property type="entry name" value="Transposase_17_sf"/>
</dbReference>
<protein>
    <submittedName>
        <fullName evidence="1">Transposase</fullName>
    </submittedName>
</protein>
<proteinExistence type="predicted"/>
<keyword evidence="2" id="KW-1185">Reference proteome</keyword>
<reference evidence="1 2" key="1">
    <citation type="submission" date="2024-02" db="EMBL/GenBank/DDBJ databases">
        <title>Bacteria isolated from the canopy kelp, Nereocystis luetkeana.</title>
        <authorList>
            <person name="Pfister C.A."/>
            <person name="Younker I.T."/>
            <person name="Light S.H."/>
        </authorList>
    </citation>
    <scope>NUCLEOTIDE SEQUENCE [LARGE SCALE GENOMIC DNA]</scope>
    <source>
        <strain evidence="1 2">TI.4.07</strain>
    </source>
</reference>
<evidence type="ECO:0000313" key="2">
    <source>
        <dbReference type="Proteomes" id="UP001379949"/>
    </source>
</evidence>
<dbReference type="PANTHER" id="PTHR34322">
    <property type="entry name" value="TRANSPOSASE, Y1_TNP DOMAIN-CONTAINING"/>
    <property type="match status" value="1"/>
</dbReference>